<keyword evidence="3" id="KW-1185">Reference proteome</keyword>
<evidence type="ECO:0000256" key="1">
    <source>
        <dbReference type="SAM" id="MobiDB-lite"/>
    </source>
</evidence>
<name>A0AAV7SD58_PLEWA</name>
<feature type="region of interest" description="Disordered" evidence="1">
    <location>
        <begin position="76"/>
        <end position="102"/>
    </location>
</feature>
<protein>
    <submittedName>
        <fullName evidence="2">Uncharacterized protein</fullName>
    </submittedName>
</protein>
<evidence type="ECO:0000313" key="2">
    <source>
        <dbReference type="EMBL" id="KAJ1161539.1"/>
    </source>
</evidence>
<evidence type="ECO:0000313" key="3">
    <source>
        <dbReference type="Proteomes" id="UP001066276"/>
    </source>
</evidence>
<accession>A0AAV7SD58</accession>
<dbReference type="AlphaFoldDB" id="A0AAV7SD58"/>
<comment type="caution">
    <text evidence="2">The sequence shown here is derived from an EMBL/GenBank/DDBJ whole genome shotgun (WGS) entry which is preliminary data.</text>
</comment>
<feature type="compositionally biased region" description="Basic and acidic residues" evidence="1">
    <location>
        <begin position="92"/>
        <end position="102"/>
    </location>
</feature>
<gene>
    <name evidence="2" type="ORF">NDU88_002023</name>
</gene>
<proteinExistence type="predicted"/>
<feature type="compositionally biased region" description="Low complexity" evidence="1">
    <location>
        <begin position="20"/>
        <end position="29"/>
    </location>
</feature>
<dbReference type="Proteomes" id="UP001066276">
    <property type="component" value="Chromosome 4_2"/>
</dbReference>
<dbReference type="EMBL" id="JANPWB010000008">
    <property type="protein sequence ID" value="KAJ1161539.1"/>
    <property type="molecule type" value="Genomic_DNA"/>
</dbReference>
<feature type="region of interest" description="Disordered" evidence="1">
    <location>
        <begin position="1"/>
        <end position="34"/>
    </location>
</feature>
<reference evidence="2" key="1">
    <citation type="journal article" date="2022" name="bioRxiv">
        <title>Sequencing and chromosome-scale assembly of the giantPleurodeles waltlgenome.</title>
        <authorList>
            <person name="Brown T."/>
            <person name="Elewa A."/>
            <person name="Iarovenko S."/>
            <person name="Subramanian E."/>
            <person name="Araus A.J."/>
            <person name="Petzold A."/>
            <person name="Susuki M."/>
            <person name="Suzuki K.-i.T."/>
            <person name="Hayashi T."/>
            <person name="Toyoda A."/>
            <person name="Oliveira C."/>
            <person name="Osipova E."/>
            <person name="Leigh N.D."/>
            <person name="Simon A."/>
            <person name="Yun M.H."/>
        </authorList>
    </citation>
    <scope>NUCLEOTIDE SEQUENCE</scope>
    <source>
        <strain evidence="2">20211129_DDA</strain>
        <tissue evidence="2">Liver</tissue>
    </source>
</reference>
<sequence length="102" mass="11725">MGRTREWLRKGSTAPPCGVPVLRGGPNLRPRLRSPPPLCRQYWDLRNKTDHTPRLQLWLQFRLRPPHRECAELQLSFSTHGTAGGDGTPGTRRQDRRPPLLQ</sequence>
<organism evidence="2 3">
    <name type="scientific">Pleurodeles waltl</name>
    <name type="common">Iberian ribbed newt</name>
    <dbReference type="NCBI Taxonomy" id="8319"/>
    <lineage>
        <taxon>Eukaryota</taxon>
        <taxon>Metazoa</taxon>
        <taxon>Chordata</taxon>
        <taxon>Craniata</taxon>
        <taxon>Vertebrata</taxon>
        <taxon>Euteleostomi</taxon>
        <taxon>Amphibia</taxon>
        <taxon>Batrachia</taxon>
        <taxon>Caudata</taxon>
        <taxon>Salamandroidea</taxon>
        <taxon>Salamandridae</taxon>
        <taxon>Pleurodelinae</taxon>
        <taxon>Pleurodeles</taxon>
    </lineage>
</organism>